<evidence type="ECO:0008006" key="3">
    <source>
        <dbReference type="Google" id="ProtNLM"/>
    </source>
</evidence>
<dbReference type="AlphaFoldDB" id="A0A852USP5"/>
<evidence type="ECO:0000313" key="1">
    <source>
        <dbReference type="EMBL" id="NYF40232.1"/>
    </source>
</evidence>
<dbReference type="Proteomes" id="UP000576393">
    <property type="component" value="Unassembled WGS sequence"/>
</dbReference>
<keyword evidence="2" id="KW-1185">Reference proteome</keyword>
<dbReference type="RefSeq" id="WP_179819779.1">
    <property type="nucleotide sequence ID" value="NZ_JACCCO010000001.1"/>
</dbReference>
<reference evidence="1 2" key="1">
    <citation type="submission" date="2020-07" db="EMBL/GenBank/DDBJ databases">
        <title>Sequencing the genomes of 1000 actinobacteria strains.</title>
        <authorList>
            <person name="Klenk H.-P."/>
        </authorList>
    </citation>
    <scope>NUCLEOTIDE SEQUENCE [LARGE SCALE GENOMIC DNA]</scope>
    <source>
        <strain evidence="1 2">DSM 45763</strain>
    </source>
</reference>
<dbReference type="InterPro" id="IPR037883">
    <property type="entry name" value="Knr4/Smi1-like_sf"/>
</dbReference>
<gene>
    <name evidence="1" type="ORF">HDA43_002391</name>
</gene>
<comment type="caution">
    <text evidence="1">The sequence shown here is derived from an EMBL/GenBank/DDBJ whole genome shotgun (WGS) entry which is preliminary data.</text>
</comment>
<accession>A0A852USP5</accession>
<dbReference type="EMBL" id="JACCCO010000001">
    <property type="protein sequence ID" value="NYF40232.1"/>
    <property type="molecule type" value="Genomic_DNA"/>
</dbReference>
<sequence length="203" mass="23111">MRSDISLDELATELGQLSDHATITPLPEATVNDLEEVIGAPLPKEFRSFLLRFGLGVAPGPLLNLDWIIEETRYERERFLEEPSIAAHPWEPFPVSQADVLRLRRLADEDRHPLLELGRPLPGTMLLHSHGCSWISMLAMNGEFAGTVWLTEMGWVEDMLWWPSAPWLDANGPGPLYSGWTEPVPFLDWYIRRTRRDATRSQG</sequence>
<evidence type="ECO:0000313" key="2">
    <source>
        <dbReference type="Proteomes" id="UP000576393"/>
    </source>
</evidence>
<protein>
    <recommendedName>
        <fullName evidence="3">Knr4/Smi1-like domain-containing protein</fullName>
    </recommendedName>
</protein>
<name>A0A852USP5_9ACTN</name>
<proteinExistence type="predicted"/>
<organism evidence="1 2">
    <name type="scientific">Streptosporangium sandarakinum</name>
    <dbReference type="NCBI Taxonomy" id="1260955"/>
    <lineage>
        <taxon>Bacteria</taxon>
        <taxon>Bacillati</taxon>
        <taxon>Actinomycetota</taxon>
        <taxon>Actinomycetes</taxon>
        <taxon>Streptosporangiales</taxon>
        <taxon>Streptosporangiaceae</taxon>
        <taxon>Streptosporangium</taxon>
    </lineage>
</organism>
<dbReference type="SUPFAM" id="SSF160631">
    <property type="entry name" value="SMI1/KNR4-like"/>
    <property type="match status" value="1"/>
</dbReference>